<organism evidence="1 2">
    <name type="scientific">Candidatus Enterococcus myersii</name>
    <dbReference type="NCBI Taxonomy" id="2815322"/>
    <lineage>
        <taxon>Bacteria</taxon>
        <taxon>Bacillati</taxon>
        <taxon>Bacillota</taxon>
        <taxon>Bacilli</taxon>
        <taxon>Lactobacillales</taxon>
        <taxon>Enterococcaceae</taxon>
        <taxon>Enterococcus</taxon>
    </lineage>
</organism>
<proteinExistence type="predicted"/>
<evidence type="ECO:0000313" key="1">
    <source>
        <dbReference type="EMBL" id="MBO0449880.1"/>
    </source>
</evidence>
<keyword evidence="2" id="KW-1185">Reference proteome</keyword>
<comment type="caution">
    <text evidence="1">The sequence shown here is derived from an EMBL/GenBank/DDBJ whole genome shotgun (WGS) entry which is preliminary data.</text>
</comment>
<evidence type="ECO:0008006" key="3">
    <source>
        <dbReference type="Google" id="ProtNLM"/>
    </source>
</evidence>
<evidence type="ECO:0000313" key="2">
    <source>
        <dbReference type="Proteomes" id="UP000664256"/>
    </source>
</evidence>
<dbReference type="RefSeq" id="WP_206903948.1">
    <property type="nucleotide sequence ID" value="NZ_JAFLVT010000014.1"/>
</dbReference>
<dbReference type="EMBL" id="JAFLVT010000014">
    <property type="protein sequence ID" value="MBO0449880.1"/>
    <property type="molecule type" value="Genomic_DNA"/>
</dbReference>
<sequence length="79" mass="8936">MKIDACKSKIVQWDKNFGLLLPEKMLDAAGFPVDSDLLVTLEKDLNGKTRIIITAPDDAIINLPIKEMQDYKRSFDGRN</sequence>
<name>A0ABS3HAF9_9ENTE</name>
<dbReference type="Proteomes" id="UP000664256">
    <property type="component" value="Unassembled WGS sequence"/>
</dbReference>
<reference evidence="1 2" key="1">
    <citation type="submission" date="2021-03" db="EMBL/GenBank/DDBJ databases">
        <title>Enterococcal diversity collection.</title>
        <authorList>
            <person name="Gilmore M.S."/>
            <person name="Schwartzman J."/>
            <person name="Van Tyne D."/>
            <person name="Martin M."/>
            <person name="Earl A.M."/>
            <person name="Manson A.L."/>
            <person name="Straub T."/>
            <person name="Salamzade R."/>
            <person name="Saavedra J."/>
            <person name="Lebreton F."/>
            <person name="Prichula J."/>
            <person name="Schaufler K."/>
            <person name="Gaca A."/>
            <person name="Sgardioli B."/>
            <person name="Wagenaar J."/>
            <person name="Strong T."/>
        </authorList>
    </citation>
    <scope>NUCLEOTIDE SEQUENCE [LARGE SCALE GENOMIC DNA]</scope>
    <source>
        <strain evidence="1 2">MJM12</strain>
    </source>
</reference>
<gene>
    <name evidence="1" type="ORF">JZO76_10050</name>
</gene>
<protein>
    <recommendedName>
        <fullName evidence="3">SpoVT-AbrB domain-containing protein</fullName>
    </recommendedName>
</protein>
<accession>A0ABS3HAF9</accession>